<reference evidence="2" key="1">
    <citation type="submission" date="2023-03" db="EMBL/GenBank/DDBJ databases">
        <authorList>
            <person name="Steffen K."/>
            <person name="Cardenas P."/>
        </authorList>
    </citation>
    <scope>NUCLEOTIDE SEQUENCE</scope>
</reference>
<comment type="caution">
    <text evidence="2">The sequence shown here is derived from an EMBL/GenBank/DDBJ whole genome shotgun (WGS) entry which is preliminary data.</text>
</comment>
<dbReference type="AlphaFoldDB" id="A0AA35RU05"/>
<name>A0AA35RU05_GEOBA</name>
<sequence length="223" mass="24916">MLLSLHMRCTDRIQGTDMAEHVRRVGLFGPDQPALLEGYEANAPMVTFKNGMTLHVGNHTIEMIHMPGHTLYQAAVCIKEEGVVWTSDNIFRSVQTWIHEGNPDLWLTALESLRKLDEDIFVPGHGELCDKGYLNEQSALVQEWKEYVKSGIERGMTKDEAISNLTDLTDRYPMDVGQEGMAPVVMRMNVANLYDYLTGSWPAPSAPNFATFANWPGSSSGGR</sequence>
<dbReference type="Gene3D" id="3.60.15.10">
    <property type="entry name" value="Ribonuclease Z/Hydroxyacylglutathione hydrolase-like"/>
    <property type="match status" value="1"/>
</dbReference>
<dbReference type="Pfam" id="PF00753">
    <property type="entry name" value="Lactamase_B"/>
    <property type="match status" value="1"/>
</dbReference>
<dbReference type="EMBL" id="CASHTH010001523">
    <property type="protein sequence ID" value="CAI8016367.1"/>
    <property type="molecule type" value="Genomic_DNA"/>
</dbReference>
<feature type="domain" description="Metallo-beta-lactamase" evidence="1">
    <location>
        <begin position="42"/>
        <end position="125"/>
    </location>
</feature>
<evidence type="ECO:0000259" key="1">
    <source>
        <dbReference type="Pfam" id="PF00753"/>
    </source>
</evidence>
<evidence type="ECO:0000313" key="3">
    <source>
        <dbReference type="Proteomes" id="UP001174909"/>
    </source>
</evidence>
<dbReference type="SUPFAM" id="SSF56281">
    <property type="entry name" value="Metallo-hydrolase/oxidoreductase"/>
    <property type="match status" value="1"/>
</dbReference>
<dbReference type="InterPro" id="IPR001279">
    <property type="entry name" value="Metallo-B-lactamas"/>
</dbReference>
<evidence type="ECO:0000313" key="2">
    <source>
        <dbReference type="EMBL" id="CAI8016367.1"/>
    </source>
</evidence>
<keyword evidence="3" id="KW-1185">Reference proteome</keyword>
<dbReference type="Proteomes" id="UP001174909">
    <property type="component" value="Unassembled WGS sequence"/>
</dbReference>
<organism evidence="2 3">
    <name type="scientific">Geodia barretti</name>
    <name type="common">Barrett's horny sponge</name>
    <dbReference type="NCBI Taxonomy" id="519541"/>
    <lineage>
        <taxon>Eukaryota</taxon>
        <taxon>Metazoa</taxon>
        <taxon>Porifera</taxon>
        <taxon>Demospongiae</taxon>
        <taxon>Heteroscleromorpha</taxon>
        <taxon>Tetractinellida</taxon>
        <taxon>Astrophorina</taxon>
        <taxon>Geodiidae</taxon>
        <taxon>Geodia</taxon>
    </lineage>
</organism>
<dbReference type="InterPro" id="IPR036866">
    <property type="entry name" value="RibonucZ/Hydroxyglut_hydro"/>
</dbReference>
<accession>A0AA35RU05</accession>
<protein>
    <recommendedName>
        <fullName evidence="1">Metallo-beta-lactamase domain-containing protein</fullName>
    </recommendedName>
</protein>
<gene>
    <name evidence="2" type="ORF">GBAR_LOCUS10039</name>
</gene>
<proteinExistence type="predicted"/>